<keyword evidence="6 7" id="KW-0472">Membrane</keyword>
<protein>
    <submittedName>
        <fullName evidence="10">Mechanosensitive ion channel-like protein</fullName>
    </submittedName>
</protein>
<comment type="subcellular location">
    <subcellularLocation>
        <location evidence="1">Cell membrane</location>
        <topology evidence="1">Multi-pass membrane protein</topology>
    </subcellularLocation>
</comment>
<comment type="caution">
    <text evidence="10">The sequence shown here is derived from an EMBL/GenBank/DDBJ whole genome shotgun (WGS) entry which is preliminary data.</text>
</comment>
<feature type="transmembrane region" description="Helical" evidence="7">
    <location>
        <begin position="55"/>
        <end position="73"/>
    </location>
</feature>
<gene>
    <name evidence="10" type="ORF">CLV41_101581</name>
</gene>
<evidence type="ECO:0000313" key="11">
    <source>
        <dbReference type="Proteomes" id="UP000236959"/>
    </source>
</evidence>
<dbReference type="InterPro" id="IPR049278">
    <property type="entry name" value="MS_channel_C"/>
</dbReference>
<keyword evidence="11" id="KW-1185">Reference proteome</keyword>
<dbReference type="RefSeq" id="WP_208987238.1">
    <property type="nucleotide sequence ID" value="NZ_PPCN01000001.1"/>
</dbReference>
<dbReference type="Gene3D" id="2.30.30.60">
    <property type="match status" value="1"/>
</dbReference>
<dbReference type="PANTHER" id="PTHR30347:SF1">
    <property type="entry name" value="MECHANOSENSITIVE CHANNEL MSCK"/>
    <property type="match status" value="1"/>
</dbReference>
<dbReference type="Proteomes" id="UP000236959">
    <property type="component" value="Unassembled WGS sequence"/>
</dbReference>
<organism evidence="10 11">
    <name type="scientific">Roseibium marinum</name>
    <dbReference type="NCBI Taxonomy" id="281252"/>
    <lineage>
        <taxon>Bacteria</taxon>
        <taxon>Pseudomonadati</taxon>
        <taxon>Pseudomonadota</taxon>
        <taxon>Alphaproteobacteria</taxon>
        <taxon>Hyphomicrobiales</taxon>
        <taxon>Stappiaceae</taxon>
        <taxon>Roseibium</taxon>
    </lineage>
</organism>
<dbReference type="InterPro" id="IPR011066">
    <property type="entry name" value="MscS_channel_C_sf"/>
</dbReference>
<dbReference type="PANTHER" id="PTHR30347">
    <property type="entry name" value="POTASSIUM CHANNEL RELATED"/>
    <property type="match status" value="1"/>
</dbReference>
<dbReference type="InterPro" id="IPR052702">
    <property type="entry name" value="MscS-like_channel"/>
</dbReference>
<dbReference type="SUPFAM" id="SSF82861">
    <property type="entry name" value="Mechanosensitive channel protein MscS (YggB), transmembrane region"/>
    <property type="match status" value="1"/>
</dbReference>
<dbReference type="SUPFAM" id="SSF82689">
    <property type="entry name" value="Mechanosensitive channel protein MscS (YggB), C-terminal domain"/>
    <property type="match status" value="1"/>
</dbReference>
<dbReference type="GO" id="GO:0005886">
    <property type="term" value="C:plasma membrane"/>
    <property type="evidence" value="ECO:0007669"/>
    <property type="project" value="UniProtKB-SubCell"/>
</dbReference>
<comment type="similarity">
    <text evidence="2">Belongs to the MscS (TC 1.A.23) family.</text>
</comment>
<sequence>MASPSVTEQVSTTADTQPETAEAIIEDVTSGITPVVEFIVDTTVQVADQLLSYQGLYQVGLIAGSATLAWLAARPVKQMVAGFWPQSDETKSFLRNAFSVVQKLIFPTLLALLLWIGATVFRSLGTGNDLVRLVASLLQAWILIRLFSAFVRDPLWSRTFATIAWLIAALNILRLLNPTIAILDNFALSFGETRLSVYMVIKGVIIFGLLVWLASLVSRFIQARVNQQDDLTPSVRTLISQAVRIAMFFAAIMFAMNAIGVDLTAFAVFSGAVGVGIGFGLQAIFSNLVAGIIILFERSITVGDFVELESGLTGEVREINIRSTRVTTNDNVDILVPNSEFINNRVTNWTLHENFKRTRIPFGVAYGTDKDLVRKAALEAASSVPHMLTGNKVKPPEVWLVGFGESSLDFELVLWIKPESVSRPAKVNADYNWALETALTKYGIEIPFPQRDLHIRSSSVPIKLSAESGSES</sequence>
<dbReference type="InterPro" id="IPR023408">
    <property type="entry name" value="MscS_beta-dom_sf"/>
</dbReference>
<feature type="transmembrane region" description="Helical" evidence="7">
    <location>
        <begin position="242"/>
        <end position="260"/>
    </location>
</feature>
<dbReference type="Pfam" id="PF00924">
    <property type="entry name" value="MS_channel_2nd"/>
    <property type="match status" value="1"/>
</dbReference>
<feature type="domain" description="Mechanosensitive ion channel MscS C-terminal" evidence="9">
    <location>
        <begin position="360"/>
        <end position="446"/>
    </location>
</feature>
<feature type="domain" description="Mechanosensitive ion channel MscS" evidence="8">
    <location>
        <begin position="284"/>
        <end position="350"/>
    </location>
</feature>
<name>A0A2S3V388_9HYPH</name>
<dbReference type="Gene3D" id="3.30.70.100">
    <property type="match status" value="1"/>
</dbReference>
<proteinExistence type="inferred from homology"/>
<feature type="transmembrane region" description="Helical" evidence="7">
    <location>
        <begin position="195"/>
        <end position="221"/>
    </location>
</feature>
<evidence type="ECO:0000256" key="4">
    <source>
        <dbReference type="ARBA" id="ARBA00022692"/>
    </source>
</evidence>
<evidence type="ECO:0000256" key="7">
    <source>
        <dbReference type="SAM" id="Phobius"/>
    </source>
</evidence>
<dbReference type="Gene3D" id="1.10.287.1260">
    <property type="match status" value="1"/>
</dbReference>
<keyword evidence="5 7" id="KW-1133">Transmembrane helix</keyword>
<evidence type="ECO:0000256" key="5">
    <source>
        <dbReference type="ARBA" id="ARBA00022989"/>
    </source>
</evidence>
<dbReference type="AlphaFoldDB" id="A0A2S3V388"/>
<dbReference type="EMBL" id="PPCN01000001">
    <property type="protein sequence ID" value="POF34129.1"/>
    <property type="molecule type" value="Genomic_DNA"/>
</dbReference>
<dbReference type="SUPFAM" id="SSF50182">
    <property type="entry name" value="Sm-like ribonucleoproteins"/>
    <property type="match status" value="1"/>
</dbReference>
<keyword evidence="3" id="KW-1003">Cell membrane</keyword>
<feature type="transmembrane region" description="Helical" evidence="7">
    <location>
        <begin position="130"/>
        <end position="151"/>
    </location>
</feature>
<evidence type="ECO:0000256" key="1">
    <source>
        <dbReference type="ARBA" id="ARBA00004651"/>
    </source>
</evidence>
<dbReference type="InterPro" id="IPR006685">
    <property type="entry name" value="MscS_channel_2nd"/>
</dbReference>
<reference evidence="10 11" key="1">
    <citation type="submission" date="2018-01" db="EMBL/GenBank/DDBJ databases">
        <title>Genomic Encyclopedia of Archaeal and Bacterial Type Strains, Phase II (KMG-II): from individual species to whole genera.</title>
        <authorList>
            <person name="Goeker M."/>
        </authorList>
    </citation>
    <scope>NUCLEOTIDE SEQUENCE [LARGE SCALE GENOMIC DNA]</scope>
    <source>
        <strain evidence="10 11">DSM 17023</strain>
    </source>
</reference>
<dbReference type="InterPro" id="IPR011014">
    <property type="entry name" value="MscS_channel_TM-2"/>
</dbReference>
<evidence type="ECO:0000256" key="2">
    <source>
        <dbReference type="ARBA" id="ARBA00008017"/>
    </source>
</evidence>
<dbReference type="Pfam" id="PF21082">
    <property type="entry name" value="MS_channel_3rd"/>
    <property type="match status" value="1"/>
</dbReference>
<feature type="transmembrane region" description="Helical" evidence="7">
    <location>
        <begin position="104"/>
        <end position="124"/>
    </location>
</feature>
<accession>A0A2S3V388</accession>
<feature type="transmembrane region" description="Helical" evidence="7">
    <location>
        <begin position="266"/>
        <end position="296"/>
    </location>
</feature>
<dbReference type="GO" id="GO:0008381">
    <property type="term" value="F:mechanosensitive monoatomic ion channel activity"/>
    <property type="evidence" value="ECO:0007669"/>
    <property type="project" value="UniProtKB-ARBA"/>
</dbReference>
<keyword evidence="4 7" id="KW-0812">Transmembrane</keyword>
<feature type="transmembrane region" description="Helical" evidence="7">
    <location>
        <begin position="163"/>
        <end position="183"/>
    </location>
</feature>
<evidence type="ECO:0000313" key="10">
    <source>
        <dbReference type="EMBL" id="POF34129.1"/>
    </source>
</evidence>
<evidence type="ECO:0000256" key="3">
    <source>
        <dbReference type="ARBA" id="ARBA00022475"/>
    </source>
</evidence>
<evidence type="ECO:0000256" key="6">
    <source>
        <dbReference type="ARBA" id="ARBA00023136"/>
    </source>
</evidence>
<evidence type="ECO:0000259" key="9">
    <source>
        <dbReference type="Pfam" id="PF21082"/>
    </source>
</evidence>
<dbReference type="InterPro" id="IPR010920">
    <property type="entry name" value="LSM_dom_sf"/>
</dbReference>
<evidence type="ECO:0000259" key="8">
    <source>
        <dbReference type="Pfam" id="PF00924"/>
    </source>
</evidence>